<sequence>MLFGINAYYPGRLLGIGLAFQLKAMFKPALASLFMVMIVLLVNVDSLFVELMLKIILVFSLIFLV</sequence>
<accession>A0AAD1K7W5</accession>
<reference evidence="2" key="1">
    <citation type="submission" date="2021-05" db="EMBL/GenBank/DDBJ databases">
        <title>Molecular characterization for Shewanella algae harboring chromosomal blaOXA-55-like strains isolated from clinical and environment sample.</title>
        <authorList>
            <person name="Ohama Y."/>
            <person name="Aoki K."/>
            <person name="Harada S."/>
            <person name="Moriya K."/>
            <person name="Ishii Y."/>
            <person name="Tateda K."/>
        </authorList>
    </citation>
    <scope>NUCLEOTIDE SEQUENCE</scope>
    <source>
        <strain evidence="2">TUM17379</strain>
    </source>
</reference>
<feature type="transmembrane region" description="Helical" evidence="1">
    <location>
        <begin position="24"/>
        <end position="41"/>
    </location>
</feature>
<evidence type="ECO:0000256" key="1">
    <source>
        <dbReference type="SAM" id="Phobius"/>
    </source>
</evidence>
<feature type="transmembrane region" description="Helical" evidence="1">
    <location>
        <begin position="47"/>
        <end position="64"/>
    </location>
</feature>
<organism evidence="2 3">
    <name type="scientific">Shewanella algae</name>
    <dbReference type="NCBI Taxonomy" id="38313"/>
    <lineage>
        <taxon>Bacteria</taxon>
        <taxon>Pseudomonadati</taxon>
        <taxon>Pseudomonadota</taxon>
        <taxon>Gammaproteobacteria</taxon>
        <taxon>Alteromonadales</taxon>
        <taxon>Shewanellaceae</taxon>
        <taxon>Shewanella</taxon>
    </lineage>
</organism>
<evidence type="ECO:0000313" key="2">
    <source>
        <dbReference type="EMBL" id="BCV44451.1"/>
    </source>
</evidence>
<dbReference type="AlphaFoldDB" id="A0AAD1K7W5"/>
<dbReference type="Proteomes" id="UP000825078">
    <property type="component" value="Chromosome"/>
</dbReference>
<evidence type="ECO:0000313" key="3">
    <source>
        <dbReference type="Proteomes" id="UP000825078"/>
    </source>
</evidence>
<protein>
    <submittedName>
        <fullName evidence="2">Uncharacterized protein</fullName>
    </submittedName>
</protein>
<keyword evidence="1" id="KW-1133">Transmembrane helix</keyword>
<keyword evidence="1" id="KW-0472">Membrane</keyword>
<keyword evidence="1" id="KW-0812">Transmembrane</keyword>
<proteinExistence type="predicted"/>
<gene>
    <name evidence="2" type="ORF">TUM17379_14690</name>
</gene>
<dbReference type="EMBL" id="AP024613">
    <property type="protein sequence ID" value="BCV44451.1"/>
    <property type="molecule type" value="Genomic_DNA"/>
</dbReference>
<name>A0AAD1K7W5_9GAMM</name>